<protein>
    <submittedName>
        <fullName evidence="2">Uncharacterized protein</fullName>
    </submittedName>
</protein>
<proteinExistence type="predicted"/>
<dbReference type="Proteomes" id="UP000589716">
    <property type="component" value="Unassembled WGS sequence"/>
</dbReference>
<evidence type="ECO:0000256" key="1">
    <source>
        <dbReference type="SAM" id="MobiDB-lite"/>
    </source>
</evidence>
<comment type="caution">
    <text evidence="2">The sequence shown here is derived from an EMBL/GenBank/DDBJ whole genome shotgun (WGS) entry which is preliminary data.</text>
</comment>
<gene>
    <name evidence="2" type="ORF">H0I39_12380</name>
</gene>
<sequence>MERSEVICHSPWLLDEQPVSFRFHLKTLAIVIPAKAGIHALGARVVWIPAFAGMTSFMSFRSGNGIRQRCGSGLARDEASRRNQGLIAGKPAPTQPVRSAPRLRLLDGQA</sequence>
<dbReference type="RefSeq" id="WP_180550698.1">
    <property type="nucleotide sequence ID" value="NZ_JACCKX010000001.1"/>
</dbReference>
<name>A0A853IPF8_9BURK</name>
<organism evidence="2 3">
    <name type="scientific">Ottowia beijingensis</name>
    <dbReference type="NCBI Taxonomy" id="1207057"/>
    <lineage>
        <taxon>Bacteria</taxon>
        <taxon>Pseudomonadati</taxon>
        <taxon>Pseudomonadota</taxon>
        <taxon>Betaproteobacteria</taxon>
        <taxon>Burkholderiales</taxon>
        <taxon>Comamonadaceae</taxon>
        <taxon>Ottowia</taxon>
    </lineage>
</organism>
<dbReference type="EMBL" id="JACCKX010000001">
    <property type="protein sequence ID" value="NZA02356.1"/>
    <property type="molecule type" value="Genomic_DNA"/>
</dbReference>
<evidence type="ECO:0000313" key="2">
    <source>
        <dbReference type="EMBL" id="NZA02356.1"/>
    </source>
</evidence>
<keyword evidence="3" id="KW-1185">Reference proteome</keyword>
<reference evidence="2 3" key="1">
    <citation type="submission" date="2020-07" db="EMBL/GenBank/DDBJ databases">
        <authorList>
            <person name="Maaloum M."/>
        </authorList>
    </citation>
    <scope>NUCLEOTIDE SEQUENCE [LARGE SCALE GENOMIC DNA]</scope>
    <source>
        <strain evidence="2 3">GCS-AN-3</strain>
    </source>
</reference>
<feature type="region of interest" description="Disordered" evidence="1">
    <location>
        <begin position="81"/>
        <end position="101"/>
    </location>
</feature>
<dbReference type="AlphaFoldDB" id="A0A853IPF8"/>
<evidence type="ECO:0000313" key="3">
    <source>
        <dbReference type="Proteomes" id="UP000589716"/>
    </source>
</evidence>
<accession>A0A853IPF8</accession>